<dbReference type="InterPro" id="IPR052524">
    <property type="entry name" value="MFS_Cyanate_Porter"/>
</dbReference>
<feature type="transmembrane region" description="Helical" evidence="1">
    <location>
        <begin position="114"/>
        <end position="135"/>
    </location>
</feature>
<feature type="transmembrane region" description="Helical" evidence="1">
    <location>
        <begin position="63"/>
        <end position="83"/>
    </location>
</feature>
<feature type="transmembrane region" description="Helical" evidence="1">
    <location>
        <begin position="181"/>
        <end position="199"/>
    </location>
</feature>
<feature type="transmembrane region" description="Helical" evidence="1">
    <location>
        <begin position="380"/>
        <end position="400"/>
    </location>
</feature>
<keyword evidence="3" id="KW-1185">Reference proteome</keyword>
<dbReference type="Gene3D" id="1.20.1250.20">
    <property type="entry name" value="MFS general substrate transporter like domains"/>
    <property type="match status" value="2"/>
</dbReference>
<gene>
    <name evidence="2" type="ORF">E1809_15495</name>
</gene>
<feature type="transmembrane region" description="Helical" evidence="1">
    <location>
        <begin position="261"/>
        <end position="281"/>
    </location>
</feature>
<dbReference type="RefSeq" id="WP_133205140.1">
    <property type="nucleotide sequence ID" value="NZ_SMRU01000018.1"/>
</dbReference>
<keyword evidence="1" id="KW-0812">Transmembrane</keyword>
<dbReference type="PANTHER" id="PTHR23523">
    <property type="match status" value="1"/>
</dbReference>
<proteinExistence type="predicted"/>
<evidence type="ECO:0000256" key="1">
    <source>
        <dbReference type="SAM" id="Phobius"/>
    </source>
</evidence>
<feature type="transmembrane region" description="Helical" evidence="1">
    <location>
        <begin position="90"/>
        <end position="108"/>
    </location>
</feature>
<protein>
    <submittedName>
        <fullName evidence="2">MFS transporter</fullName>
    </submittedName>
</protein>
<dbReference type="GO" id="GO:0022857">
    <property type="term" value="F:transmembrane transporter activity"/>
    <property type="evidence" value="ECO:0007669"/>
    <property type="project" value="InterPro"/>
</dbReference>
<sequence>MNKPVERVEPVEEQGRTGTVSTALLLTGVLLLAANLRPSIAVLGPVLGQVRLALNLTGGETSLLAALPVLIFGAFAPAGPILIRRMGTHSTVLTALSVMTLGAVVRLAPGWPALLAGTCILSAGIAVGNVLLPVLAKTHFAARIGTVTGLSTMSLNVAAAAAAATIVPLTLLAGGDWREGLLVWAAPIVAALLCWSIILTRPRAGIVRGDAGLGNGGMAILRGRRLPVRDIVIFTASQSVIYYCMLSWLPSIFQSHGEPAAYAGLLLSVATVVGAPIALVVPALAARMEDQRILVLGAVACAATGLLGLLFDPVGAPMLWAVLLGIGQGAAFALALAFFALKTTSSAQTASLSTVAQTVAYLVAALGPFCLGLLHDGSGTWAPGIALLLGCLVAECIAGLRAARARSA</sequence>
<dbReference type="Proteomes" id="UP000295511">
    <property type="component" value="Unassembled WGS sequence"/>
</dbReference>
<evidence type="ECO:0000313" key="3">
    <source>
        <dbReference type="Proteomes" id="UP000295511"/>
    </source>
</evidence>
<keyword evidence="1" id="KW-1133">Transmembrane helix</keyword>
<dbReference type="InterPro" id="IPR036259">
    <property type="entry name" value="MFS_trans_sf"/>
</dbReference>
<comment type="caution">
    <text evidence="2">The sequence shown here is derived from an EMBL/GenBank/DDBJ whole genome shotgun (WGS) entry which is preliminary data.</text>
</comment>
<feature type="transmembrane region" description="Helical" evidence="1">
    <location>
        <begin position="20"/>
        <end position="43"/>
    </location>
</feature>
<feature type="transmembrane region" description="Helical" evidence="1">
    <location>
        <begin position="155"/>
        <end position="175"/>
    </location>
</feature>
<dbReference type="OrthoDB" id="5317164at2"/>
<dbReference type="SUPFAM" id="SSF103473">
    <property type="entry name" value="MFS general substrate transporter"/>
    <property type="match status" value="1"/>
</dbReference>
<dbReference type="PANTHER" id="PTHR23523:SF2">
    <property type="entry name" value="2-NITROIMIDAZOLE TRANSPORTER"/>
    <property type="match status" value="1"/>
</dbReference>
<dbReference type="AlphaFoldDB" id="A0A4R5KEI3"/>
<evidence type="ECO:0000313" key="2">
    <source>
        <dbReference type="EMBL" id="TDF93636.1"/>
    </source>
</evidence>
<feature type="transmembrane region" description="Helical" evidence="1">
    <location>
        <begin position="352"/>
        <end position="374"/>
    </location>
</feature>
<dbReference type="EMBL" id="SMRU01000018">
    <property type="protein sequence ID" value="TDF93636.1"/>
    <property type="molecule type" value="Genomic_DNA"/>
</dbReference>
<keyword evidence="1" id="KW-0472">Membrane</keyword>
<feature type="transmembrane region" description="Helical" evidence="1">
    <location>
        <begin position="293"/>
        <end position="311"/>
    </location>
</feature>
<accession>A0A4R5KEI3</accession>
<reference evidence="2 3" key="1">
    <citation type="submission" date="2019-03" db="EMBL/GenBank/DDBJ databases">
        <title>Whole genome sequence of Arthrobacter sp JH1-1.</title>
        <authorList>
            <person name="Trinh H.N."/>
        </authorList>
    </citation>
    <scope>NUCLEOTIDE SEQUENCE [LARGE SCALE GENOMIC DNA]</scope>
    <source>
        <strain evidence="2 3">JH1-1</strain>
    </source>
</reference>
<name>A0A4R5KEI3_9MICC</name>
<feature type="transmembrane region" description="Helical" evidence="1">
    <location>
        <begin position="317"/>
        <end position="340"/>
    </location>
</feature>
<dbReference type="InterPro" id="IPR011701">
    <property type="entry name" value="MFS"/>
</dbReference>
<organism evidence="2 3">
    <name type="scientific">Arthrobacter terricola</name>
    <dbReference type="NCBI Taxonomy" id="2547396"/>
    <lineage>
        <taxon>Bacteria</taxon>
        <taxon>Bacillati</taxon>
        <taxon>Actinomycetota</taxon>
        <taxon>Actinomycetes</taxon>
        <taxon>Micrococcales</taxon>
        <taxon>Micrococcaceae</taxon>
        <taxon>Arthrobacter</taxon>
    </lineage>
</organism>
<dbReference type="Pfam" id="PF07690">
    <property type="entry name" value="MFS_1"/>
    <property type="match status" value="1"/>
</dbReference>
<feature type="transmembrane region" description="Helical" evidence="1">
    <location>
        <begin position="231"/>
        <end position="249"/>
    </location>
</feature>